<reference evidence="4 5" key="1">
    <citation type="journal article" date="2021" name="Sci. Rep.">
        <title>The genome of the diatom Chaetoceros tenuissimus carries an ancient integrated fragment of an extant virus.</title>
        <authorList>
            <person name="Hongo Y."/>
            <person name="Kimura K."/>
            <person name="Takaki Y."/>
            <person name="Yoshida Y."/>
            <person name="Baba S."/>
            <person name="Kobayashi G."/>
            <person name="Nagasaki K."/>
            <person name="Hano T."/>
            <person name="Tomaru Y."/>
        </authorList>
    </citation>
    <scope>NUCLEOTIDE SEQUENCE [LARGE SCALE GENOMIC DNA]</scope>
    <source>
        <strain evidence="4 5">NIES-3715</strain>
    </source>
</reference>
<feature type="region of interest" description="Disordered" evidence="2">
    <location>
        <begin position="1"/>
        <end position="265"/>
    </location>
</feature>
<feature type="compositionally biased region" description="Basic residues" evidence="2">
    <location>
        <begin position="249"/>
        <end position="260"/>
    </location>
</feature>
<keyword evidence="3" id="KW-0812">Transmembrane</keyword>
<evidence type="ECO:0000256" key="3">
    <source>
        <dbReference type="SAM" id="Phobius"/>
    </source>
</evidence>
<feature type="transmembrane region" description="Helical" evidence="3">
    <location>
        <begin position="369"/>
        <end position="390"/>
    </location>
</feature>
<feature type="compositionally biased region" description="Basic and acidic residues" evidence="2">
    <location>
        <begin position="168"/>
        <end position="188"/>
    </location>
</feature>
<dbReference type="EMBL" id="BLLK01000023">
    <property type="protein sequence ID" value="GFH47527.1"/>
    <property type="molecule type" value="Genomic_DNA"/>
</dbReference>
<keyword evidence="1" id="KW-0175">Coiled coil</keyword>
<feature type="compositionally biased region" description="Basic residues" evidence="2">
    <location>
        <begin position="34"/>
        <end position="45"/>
    </location>
</feature>
<name>A0AAD3CK51_9STRA</name>
<keyword evidence="5" id="KW-1185">Reference proteome</keyword>
<comment type="caution">
    <text evidence="4">The sequence shown here is derived from an EMBL/GenBank/DDBJ whole genome shotgun (WGS) entry which is preliminary data.</text>
</comment>
<feature type="compositionally biased region" description="Basic and acidic residues" evidence="2">
    <location>
        <begin position="309"/>
        <end position="323"/>
    </location>
</feature>
<evidence type="ECO:0000313" key="4">
    <source>
        <dbReference type="EMBL" id="GFH47527.1"/>
    </source>
</evidence>
<feature type="region of interest" description="Disordered" evidence="2">
    <location>
        <begin position="288"/>
        <end position="333"/>
    </location>
</feature>
<accession>A0AAD3CK51</accession>
<feature type="compositionally biased region" description="Basic and acidic residues" evidence="2">
    <location>
        <begin position="16"/>
        <end position="33"/>
    </location>
</feature>
<sequence length="731" mass="85287">MPSSSRTDRRRKSRRDHCDERGGEDSIEVEYKSPQHHQLQRKHSNSQKESSWLDIDSELEISSKHKNDDSREEKELVERAISQRRDSFREKSRDVDSQKIPRTSSSKSSHQSSNNIDMKYRNRDHEGRKARREKRSQKQFDSRDRSSSLQYDSSIETDEKKYRSKCKSKTDRSSDRKLGHTKKKEEGSLQKQSNSRDSSRQRCDSSSNEYSYEKKLKSDGMLESNYSKINKTKEIPPKQPKYEMEQDKRKKTSSSKKRESKKIDIPMEIECNNAYDEEQNKIIQEVQRKREYEKVEGKRKQQTNKNIKKKEIPDIENQNRQETFDDNPLEENHSKRRYKHDQEFVHTSQGQRNQMPAEHCIKSQRLRKVVPPFVLLMLILCIAAWLGRYIPGLRDEVKKLEIQVGRLQDINSNLESETDRLGVEIGQLRITKDALSASSDELKEENNRLKDWAKNINATIEEYKKQNEILKTENGKFEEYTKTLNNTVDTLVTELAKSVEAEQQLRNTVQDYEELKQTLNAEILHLVNQTYDLNETVMELNHATALYEEQNQKLSSLNEDLNSVVGFLQVEVDGVHSSYETLVGTLADTILRKEVLAEIALKERIRKDISGWECGFAAAFANEGFGKNGKVAIGYSSYDTVMNYINDRILSDVCVQRGNFELYLSSEILLPGQKKWEINRNDLVNGVNLYLTEVLNHYFPGEGVSDKIDWNTADYDCRNLAYEDRFSFNIQ</sequence>
<evidence type="ECO:0000313" key="5">
    <source>
        <dbReference type="Proteomes" id="UP001054902"/>
    </source>
</evidence>
<evidence type="ECO:0000256" key="1">
    <source>
        <dbReference type="SAM" id="Coils"/>
    </source>
</evidence>
<feature type="compositionally biased region" description="Basic and acidic residues" evidence="2">
    <location>
        <begin position="211"/>
        <end position="220"/>
    </location>
</feature>
<feature type="compositionally biased region" description="Basic and acidic residues" evidence="2">
    <location>
        <begin position="136"/>
        <end position="146"/>
    </location>
</feature>
<evidence type="ECO:0000256" key="2">
    <source>
        <dbReference type="SAM" id="MobiDB-lite"/>
    </source>
</evidence>
<feature type="compositionally biased region" description="Basic and acidic residues" evidence="2">
    <location>
        <begin position="231"/>
        <end position="248"/>
    </location>
</feature>
<dbReference type="AlphaFoldDB" id="A0AAD3CK51"/>
<feature type="compositionally biased region" description="Basic and acidic residues" evidence="2">
    <location>
        <begin position="61"/>
        <end position="99"/>
    </location>
</feature>
<gene>
    <name evidence="4" type="ORF">CTEN210_04002</name>
</gene>
<keyword evidence="3" id="KW-0472">Membrane</keyword>
<feature type="compositionally biased region" description="Basic and acidic residues" evidence="2">
    <location>
        <begin position="288"/>
        <end position="299"/>
    </location>
</feature>
<protein>
    <submittedName>
        <fullName evidence="4">Uncharacterized protein</fullName>
    </submittedName>
</protein>
<feature type="compositionally biased region" description="Low complexity" evidence="2">
    <location>
        <begin position="104"/>
        <end position="113"/>
    </location>
</feature>
<organism evidence="4 5">
    <name type="scientific">Chaetoceros tenuissimus</name>
    <dbReference type="NCBI Taxonomy" id="426638"/>
    <lineage>
        <taxon>Eukaryota</taxon>
        <taxon>Sar</taxon>
        <taxon>Stramenopiles</taxon>
        <taxon>Ochrophyta</taxon>
        <taxon>Bacillariophyta</taxon>
        <taxon>Coscinodiscophyceae</taxon>
        <taxon>Chaetocerotophycidae</taxon>
        <taxon>Chaetocerotales</taxon>
        <taxon>Chaetocerotaceae</taxon>
        <taxon>Chaetoceros</taxon>
    </lineage>
</organism>
<feature type="compositionally biased region" description="Basic and acidic residues" evidence="2">
    <location>
        <begin position="118"/>
        <end position="127"/>
    </location>
</feature>
<dbReference type="Proteomes" id="UP001054902">
    <property type="component" value="Unassembled WGS sequence"/>
</dbReference>
<feature type="coiled-coil region" evidence="1">
    <location>
        <begin position="397"/>
        <end position="560"/>
    </location>
</feature>
<keyword evidence="3" id="KW-1133">Transmembrane helix</keyword>
<proteinExistence type="predicted"/>